<feature type="transmembrane region" description="Helical" evidence="6">
    <location>
        <begin position="12"/>
        <end position="31"/>
    </location>
</feature>
<keyword evidence="1" id="KW-0479">Metal-binding</keyword>
<dbReference type="InterPro" id="IPR039391">
    <property type="entry name" value="Phytocyanin-like"/>
</dbReference>
<reference evidence="9" key="2">
    <citation type="journal article" date="2018" name="BMC Genomics">
        <title>A manually annotated Actinidia chinensis var. chinensis (kiwifruit) genome highlights the challenges associated with draft genomes and gene prediction in plants.</title>
        <authorList>
            <person name="Pilkington S.M."/>
            <person name="Crowhurst R."/>
            <person name="Hilario E."/>
            <person name="Nardozza S."/>
            <person name="Fraser L."/>
            <person name="Peng Y."/>
            <person name="Gunaseelan K."/>
            <person name="Simpson R."/>
            <person name="Tahir J."/>
            <person name="Deroles S.C."/>
            <person name="Templeton K."/>
            <person name="Luo Z."/>
            <person name="Davy M."/>
            <person name="Cheng C."/>
            <person name="McNeilage M."/>
            <person name="Scaglione D."/>
            <person name="Liu Y."/>
            <person name="Zhang Q."/>
            <person name="Datson P."/>
            <person name="De Silva N."/>
            <person name="Gardiner S.E."/>
            <person name="Bassett H."/>
            <person name="Chagne D."/>
            <person name="McCallum J."/>
            <person name="Dzierzon H."/>
            <person name="Deng C."/>
            <person name="Wang Y.Y."/>
            <person name="Barron L."/>
            <person name="Manako K."/>
            <person name="Bowen J."/>
            <person name="Foster T.M."/>
            <person name="Erridge Z.A."/>
            <person name="Tiffin H."/>
            <person name="Waite C.N."/>
            <person name="Davies K.M."/>
            <person name="Grierson E.P."/>
            <person name="Laing W.A."/>
            <person name="Kirk R."/>
            <person name="Chen X."/>
            <person name="Wood M."/>
            <person name="Montefiori M."/>
            <person name="Brummell D.A."/>
            <person name="Schwinn K.E."/>
            <person name="Catanach A."/>
            <person name="Fullerton C."/>
            <person name="Li D."/>
            <person name="Meiyalaghan S."/>
            <person name="Nieuwenhuizen N."/>
            <person name="Read N."/>
            <person name="Prakash R."/>
            <person name="Hunter D."/>
            <person name="Zhang H."/>
            <person name="McKenzie M."/>
            <person name="Knabel M."/>
            <person name="Harris A."/>
            <person name="Allan A.C."/>
            <person name="Gleave A."/>
            <person name="Chen A."/>
            <person name="Janssen B.J."/>
            <person name="Plunkett B."/>
            <person name="Ampomah-Dwamena C."/>
            <person name="Voogd C."/>
            <person name="Leif D."/>
            <person name="Lafferty D."/>
            <person name="Souleyre E.J.F."/>
            <person name="Varkonyi-Gasic E."/>
            <person name="Gambi F."/>
            <person name="Hanley J."/>
            <person name="Yao J.L."/>
            <person name="Cheung J."/>
            <person name="David K.M."/>
            <person name="Warren B."/>
            <person name="Marsh K."/>
            <person name="Snowden K.C."/>
            <person name="Lin-Wang K."/>
            <person name="Brian L."/>
            <person name="Martinez-Sanchez M."/>
            <person name="Wang M."/>
            <person name="Ileperuma N."/>
            <person name="Macnee N."/>
            <person name="Campin R."/>
            <person name="McAtee P."/>
            <person name="Drummond R.S.M."/>
            <person name="Espley R.V."/>
            <person name="Ireland H.S."/>
            <person name="Wu R."/>
            <person name="Atkinson R.G."/>
            <person name="Karunairetnam S."/>
            <person name="Bulley S."/>
            <person name="Chunkath S."/>
            <person name="Hanley Z."/>
            <person name="Storey R."/>
            <person name="Thrimawithana A.H."/>
            <person name="Thomson S."/>
            <person name="David C."/>
            <person name="Testolin R."/>
            <person name="Huang H."/>
            <person name="Hellens R.P."/>
            <person name="Schaffer R.J."/>
        </authorList>
    </citation>
    <scope>NUCLEOTIDE SEQUENCE [LARGE SCALE GENOMIC DNA]</scope>
    <source>
        <strain evidence="9">cv. Red5</strain>
    </source>
</reference>
<proteinExistence type="predicted"/>
<protein>
    <recommendedName>
        <fullName evidence="4">Basic blue protein</fullName>
    </recommendedName>
    <alternativeName>
        <fullName evidence="5">Plantacyanin</fullName>
    </alternativeName>
</protein>
<name>A0A2R6P6Y8_ACTCC</name>
<keyword evidence="9" id="KW-1185">Reference proteome</keyword>
<dbReference type="Pfam" id="PF02298">
    <property type="entry name" value="Cu_bind_like"/>
    <property type="match status" value="1"/>
</dbReference>
<dbReference type="InterPro" id="IPR041844">
    <property type="entry name" value="Plantacyanin"/>
</dbReference>
<dbReference type="GO" id="GO:0005886">
    <property type="term" value="C:plasma membrane"/>
    <property type="evidence" value="ECO:0007669"/>
    <property type="project" value="TreeGrafter"/>
</dbReference>
<dbReference type="CDD" id="cd11013">
    <property type="entry name" value="Plantacyanin"/>
    <property type="match status" value="1"/>
</dbReference>
<evidence type="ECO:0000256" key="3">
    <source>
        <dbReference type="ARBA" id="ARBA00023157"/>
    </source>
</evidence>
<comment type="caution">
    <text evidence="8">The sequence shown here is derived from an EMBL/GenBank/DDBJ whole genome shotgun (WGS) entry which is preliminary data.</text>
</comment>
<dbReference type="OMA" id="SFNADSW"/>
<dbReference type="EMBL" id="NKQK01000028">
    <property type="protein sequence ID" value="PSR86369.1"/>
    <property type="molecule type" value="Genomic_DNA"/>
</dbReference>
<feature type="domain" description="Phytocyanin" evidence="7">
    <location>
        <begin position="37"/>
        <end position="132"/>
    </location>
</feature>
<evidence type="ECO:0000259" key="7">
    <source>
        <dbReference type="PROSITE" id="PS51485"/>
    </source>
</evidence>
<reference evidence="8 9" key="1">
    <citation type="submission" date="2017-07" db="EMBL/GenBank/DDBJ databases">
        <title>An improved, manually edited Actinidia chinensis var. chinensis (kiwifruit) genome highlights the challenges associated with draft genomes and gene prediction in plants.</title>
        <authorList>
            <person name="Pilkington S."/>
            <person name="Crowhurst R."/>
            <person name="Hilario E."/>
            <person name="Nardozza S."/>
            <person name="Fraser L."/>
            <person name="Peng Y."/>
            <person name="Gunaseelan K."/>
            <person name="Simpson R."/>
            <person name="Tahir J."/>
            <person name="Deroles S."/>
            <person name="Templeton K."/>
            <person name="Luo Z."/>
            <person name="Davy M."/>
            <person name="Cheng C."/>
            <person name="Mcneilage M."/>
            <person name="Scaglione D."/>
            <person name="Liu Y."/>
            <person name="Zhang Q."/>
            <person name="Datson P."/>
            <person name="De Silva N."/>
            <person name="Gardiner S."/>
            <person name="Bassett H."/>
            <person name="Chagne D."/>
            <person name="Mccallum J."/>
            <person name="Dzierzon H."/>
            <person name="Deng C."/>
            <person name="Wang Y.-Y."/>
            <person name="Barron N."/>
            <person name="Manako K."/>
            <person name="Bowen J."/>
            <person name="Foster T."/>
            <person name="Erridge Z."/>
            <person name="Tiffin H."/>
            <person name="Waite C."/>
            <person name="Davies K."/>
            <person name="Grierson E."/>
            <person name="Laing W."/>
            <person name="Kirk R."/>
            <person name="Chen X."/>
            <person name="Wood M."/>
            <person name="Montefiori M."/>
            <person name="Brummell D."/>
            <person name="Schwinn K."/>
            <person name="Catanach A."/>
            <person name="Fullerton C."/>
            <person name="Li D."/>
            <person name="Meiyalaghan S."/>
            <person name="Nieuwenhuizen N."/>
            <person name="Read N."/>
            <person name="Prakash R."/>
            <person name="Hunter D."/>
            <person name="Zhang H."/>
            <person name="Mckenzie M."/>
            <person name="Knabel M."/>
            <person name="Harris A."/>
            <person name="Allan A."/>
            <person name="Chen A."/>
            <person name="Janssen B."/>
            <person name="Plunkett B."/>
            <person name="Dwamena C."/>
            <person name="Voogd C."/>
            <person name="Leif D."/>
            <person name="Lafferty D."/>
            <person name="Souleyre E."/>
            <person name="Varkonyi-Gasic E."/>
            <person name="Gambi F."/>
            <person name="Hanley J."/>
            <person name="Yao J.-L."/>
            <person name="Cheung J."/>
            <person name="David K."/>
            <person name="Warren B."/>
            <person name="Marsh K."/>
            <person name="Snowden K."/>
            <person name="Lin-Wang K."/>
            <person name="Brian L."/>
            <person name="Martinez-Sanchez M."/>
            <person name="Wang M."/>
            <person name="Ileperuma N."/>
            <person name="Macnee N."/>
            <person name="Campin R."/>
            <person name="Mcatee P."/>
            <person name="Drummond R."/>
            <person name="Espley R."/>
            <person name="Ireland H."/>
            <person name="Wu R."/>
            <person name="Atkinson R."/>
            <person name="Karunairetnam S."/>
            <person name="Bulley S."/>
            <person name="Chunkath S."/>
            <person name="Hanley Z."/>
            <person name="Storey R."/>
            <person name="Thrimawithana A."/>
            <person name="Thomson S."/>
            <person name="David C."/>
            <person name="Testolin R."/>
        </authorList>
    </citation>
    <scope>NUCLEOTIDE SEQUENCE [LARGE SCALE GENOMIC DNA]</scope>
    <source>
        <strain evidence="9">cv. Red5</strain>
        <tissue evidence="8">Young leaf</tissue>
    </source>
</reference>
<keyword evidence="6" id="KW-0812">Transmembrane</keyword>
<evidence type="ECO:0000313" key="8">
    <source>
        <dbReference type="EMBL" id="PSR86369.1"/>
    </source>
</evidence>
<evidence type="ECO:0000256" key="6">
    <source>
        <dbReference type="SAM" id="Phobius"/>
    </source>
</evidence>
<dbReference type="InterPro" id="IPR003245">
    <property type="entry name" value="Phytocyanin_dom"/>
</dbReference>
<evidence type="ECO:0000256" key="4">
    <source>
        <dbReference type="ARBA" id="ARBA00071970"/>
    </source>
</evidence>
<dbReference type="STRING" id="1590841.A0A2R6P6Y8"/>
<dbReference type="Gene3D" id="2.60.40.420">
    <property type="entry name" value="Cupredoxins - blue copper proteins"/>
    <property type="match status" value="1"/>
</dbReference>
<keyword evidence="6" id="KW-1133">Transmembrane helix</keyword>
<dbReference type="InterPro" id="IPR008972">
    <property type="entry name" value="Cupredoxin"/>
</dbReference>
<sequence length="132" mass="14390">MALKYHQGRCSASKYVVFSTTLLIVSLLLHLETVHATTFIVGDTSGWDFSVGNWTNGKKFKAGDILIFNYDPSDHNVVVVDRNGYNSCTSAATSIIHSSGHDQVKLSKGRHYFICSIPSHCDAGLKIALNAS</sequence>
<evidence type="ECO:0000256" key="5">
    <source>
        <dbReference type="ARBA" id="ARBA00082491"/>
    </source>
</evidence>
<dbReference type="GO" id="GO:0009055">
    <property type="term" value="F:electron transfer activity"/>
    <property type="evidence" value="ECO:0007669"/>
    <property type="project" value="InterPro"/>
</dbReference>
<dbReference type="PANTHER" id="PTHR33021">
    <property type="entry name" value="BLUE COPPER PROTEIN"/>
    <property type="match status" value="1"/>
</dbReference>
<evidence type="ECO:0000256" key="1">
    <source>
        <dbReference type="ARBA" id="ARBA00022723"/>
    </source>
</evidence>
<dbReference type="SUPFAM" id="SSF49503">
    <property type="entry name" value="Cupredoxins"/>
    <property type="match status" value="1"/>
</dbReference>
<dbReference type="InParanoid" id="A0A2R6P6Y8"/>
<dbReference type="PROSITE" id="PS51485">
    <property type="entry name" value="PHYTOCYANIN"/>
    <property type="match status" value="1"/>
</dbReference>
<evidence type="ECO:0000313" key="9">
    <source>
        <dbReference type="Proteomes" id="UP000241394"/>
    </source>
</evidence>
<evidence type="ECO:0000256" key="2">
    <source>
        <dbReference type="ARBA" id="ARBA00023008"/>
    </source>
</evidence>
<dbReference type="AlphaFoldDB" id="A0A2R6P6Y8"/>
<accession>A0A2R6P6Y8</accession>
<dbReference type="GO" id="GO:0046872">
    <property type="term" value="F:metal ion binding"/>
    <property type="evidence" value="ECO:0007669"/>
    <property type="project" value="UniProtKB-KW"/>
</dbReference>
<keyword evidence="2" id="KW-0186">Copper</keyword>
<dbReference type="Proteomes" id="UP000241394">
    <property type="component" value="Chromosome LG28"/>
</dbReference>
<dbReference type="OrthoDB" id="1934652at2759"/>
<dbReference type="FunFam" id="2.60.40.420:FF:000013">
    <property type="entry name" value="basic blue protein-like"/>
    <property type="match status" value="1"/>
</dbReference>
<keyword evidence="3" id="KW-1015">Disulfide bond</keyword>
<dbReference type="Gramene" id="PSR86369">
    <property type="protein sequence ID" value="PSR86369"/>
    <property type="gene ID" value="CEY00_Acc31992"/>
</dbReference>
<organism evidence="8 9">
    <name type="scientific">Actinidia chinensis var. chinensis</name>
    <name type="common">Chinese soft-hair kiwi</name>
    <dbReference type="NCBI Taxonomy" id="1590841"/>
    <lineage>
        <taxon>Eukaryota</taxon>
        <taxon>Viridiplantae</taxon>
        <taxon>Streptophyta</taxon>
        <taxon>Embryophyta</taxon>
        <taxon>Tracheophyta</taxon>
        <taxon>Spermatophyta</taxon>
        <taxon>Magnoliopsida</taxon>
        <taxon>eudicotyledons</taxon>
        <taxon>Gunneridae</taxon>
        <taxon>Pentapetalae</taxon>
        <taxon>asterids</taxon>
        <taxon>Ericales</taxon>
        <taxon>Actinidiaceae</taxon>
        <taxon>Actinidia</taxon>
    </lineage>
</organism>
<gene>
    <name evidence="8" type="ORF">CEY00_Acc31992</name>
</gene>
<dbReference type="PANTHER" id="PTHR33021:SF469">
    <property type="entry name" value="PHYTOCYANIN DOMAIN-CONTAINING PROTEIN"/>
    <property type="match status" value="1"/>
</dbReference>
<keyword evidence="6" id="KW-0472">Membrane</keyword>